<keyword evidence="1" id="KW-0732">Signal</keyword>
<feature type="chain" id="PRO_5015635021" description="Porin" evidence="1">
    <location>
        <begin position="23"/>
        <end position="87"/>
    </location>
</feature>
<sequence length="87" mass="8747">MSLKSILGLAGLALAITPAAMVAIDAASARQPAPVPVPTPVAELRADMENAARLPGSAQVCGPAVRVVATGYGEPKGQRCTARQAAR</sequence>
<keyword evidence="3" id="KW-1185">Reference proteome</keyword>
<organism evidence="2 3">
    <name type="scientific">Alsobacter soli</name>
    <dbReference type="NCBI Taxonomy" id="2109933"/>
    <lineage>
        <taxon>Bacteria</taxon>
        <taxon>Pseudomonadati</taxon>
        <taxon>Pseudomonadota</taxon>
        <taxon>Alphaproteobacteria</taxon>
        <taxon>Hyphomicrobiales</taxon>
        <taxon>Alsobacteraceae</taxon>
        <taxon>Alsobacter</taxon>
    </lineage>
</organism>
<reference evidence="3" key="1">
    <citation type="submission" date="2018-03" db="EMBL/GenBank/DDBJ databases">
        <authorList>
            <person name="Sun L."/>
            <person name="Liu H."/>
            <person name="Chen W."/>
            <person name="Huang K."/>
            <person name="Liu W."/>
            <person name="Gao X."/>
        </authorList>
    </citation>
    <scope>NUCLEOTIDE SEQUENCE [LARGE SCALE GENOMIC DNA]</scope>
    <source>
        <strain evidence="3">SH9</strain>
    </source>
</reference>
<evidence type="ECO:0008006" key="4">
    <source>
        <dbReference type="Google" id="ProtNLM"/>
    </source>
</evidence>
<dbReference type="Proteomes" id="UP000239772">
    <property type="component" value="Unassembled WGS sequence"/>
</dbReference>
<accession>A0A2T1HSP5</accession>
<dbReference type="RefSeq" id="WP_106337427.1">
    <property type="nucleotide sequence ID" value="NZ_PVZS01000012.1"/>
</dbReference>
<proteinExistence type="predicted"/>
<comment type="caution">
    <text evidence="2">The sequence shown here is derived from an EMBL/GenBank/DDBJ whole genome shotgun (WGS) entry which is preliminary data.</text>
</comment>
<feature type="signal peptide" evidence="1">
    <location>
        <begin position="1"/>
        <end position="22"/>
    </location>
</feature>
<evidence type="ECO:0000256" key="1">
    <source>
        <dbReference type="SAM" id="SignalP"/>
    </source>
</evidence>
<dbReference type="AlphaFoldDB" id="A0A2T1HSP5"/>
<evidence type="ECO:0000313" key="2">
    <source>
        <dbReference type="EMBL" id="PSC04683.1"/>
    </source>
</evidence>
<name>A0A2T1HSP5_9HYPH</name>
<dbReference type="EMBL" id="PVZS01000012">
    <property type="protein sequence ID" value="PSC04683.1"/>
    <property type="molecule type" value="Genomic_DNA"/>
</dbReference>
<protein>
    <recommendedName>
        <fullName evidence="4">Porin</fullName>
    </recommendedName>
</protein>
<gene>
    <name evidence="2" type="ORF">SLNSH_13020</name>
</gene>
<evidence type="ECO:0000313" key="3">
    <source>
        <dbReference type="Proteomes" id="UP000239772"/>
    </source>
</evidence>